<proteinExistence type="predicted"/>
<accession>A0A849ACN2</accession>
<dbReference type="RefSeq" id="WP_171201045.1">
    <property type="nucleotide sequence ID" value="NZ_JABEND010000012.1"/>
</dbReference>
<dbReference type="AlphaFoldDB" id="A0A849ACN2"/>
<dbReference type="EMBL" id="JABEND010000012">
    <property type="protein sequence ID" value="NNG37346.1"/>
    <property type="molecule type" value="Genomic_DNA"/>
</dbReference>
<dbReference type="InterPro" id="IPR007484">
    <property type="entry name" value="Peptidase_M28"/>
</dbReference>
<feature type="region of interest" description="Disordered" evidence="1">
    <location>
        <begin position="380"/>
        <end position="407"/>
    </location>
</feature>
<organism evidence="3 4">
    <name type="scientific">Nakamurella aerolata</name>
    <dbReference type="NCBI Taxonomy" id="1656892"/>
    <lineage>
        <taxon>Bacteria</taxon>
        <taxon>Bacillati</taxon>
        <taxon>Actinomycetota</taxon>
        <taxon>Actinomycetes</taxon>
        <taxon>Nakamurellales</taxon>
        <taxon>Nakamurellaceae</taxon>
        <taxon>Nakamurella</taxon>
    </lineage>
</organism>
<feature type="region of interest" description="Disordered" evidence="1">
    <location>
        <begin position="15"/>
        <end position="49"/>
    </location>
</feature>
<evidence type="ECO:0000313" key="4">
    <source>
        <dbReference type="Proteomes" id="UP000562984"/>
    </source>
</evidence>
<keyword evidence="4" id="KW-1185">Reference proteome</keyword>
<feature type="region of interest" description="Disordered" evidence="1">
    <location>
        <begin position="338"/>
        <end position="360"/>
    </location>
</feature>
<gene>
    <name evidence="3" type="ORF">HKD39_16895</name>
</gene>
<dbReference type="PANTHER" id="PTHR12147">
    <property type="entry name" value="METALLOPEPTIDASE M28 FAMILY MEMBER"/>
    <property type="match status" value="1"/>
</dbReference>
<feature type="domain" description="Peptidase M28" evidence="2">
    <location>
        <begin position="180"/>
        <end position="371"/>
    </location>
</feature>
<evidence type="ECO:0000313" key="3">
    <source>
        <dbReference type="EMBL" id="NNG37346.1"/>
    </source>
</evidence>
<dbReference type="Proteomes" id="UP000562984">
    <property type="component" value="Unassembled WGS sequence"/>
</dbReference>
<dbReference type="Pfam" id="PF04389">
    <property type="entry name" value="Peptidase_M28"/>
    <property type="match status" value="1"/>
</dbReference>
<evidence type="ECO:0000259" key="2">
    <source>
        <dbReference type="Pfam" id="PF04389"/>
    </source>
</evidence>
<dbReference type="SUPFAM" id="SSF53187">
    <property type="entry name" value="Zn-dependent exopeptidases"/>
    <property type="match status" value="1"/>
</dbReference>
<feature type="compositionally biased region" description="Low complexity" evidence="1">
    <location>
        <begin position="380"/>
        <end position="398"/>
    </location>
</feature>
<protein>
    <submittedName>
        <fullName evidence="3">M28 family peptidase</fullName>
    </submittedName>
</protein>
<dbReference type="Gene3D" id="3.40.630.10">
    <property type="entry name" value="Zn peptidases"/>
    <property type="match status" value="1"/>
</dbReference>
<dbReference type="InterPro" id="IPR045175">
    <property type="entry name" value="M28_fam"/>
</dbReference>
<dbReference type="PANTHER" id="PTHR12147:SF26">
    <property type="entry name" value="PEPTIDASE M28 DOMAIN-CONTAINING PROTEIN"/>
    <property type="match status" value="1"/>
</dbReference>
<comment type="caution">
    <text evidence="3">The sequence shown here is derived from an EMBL/GenBank/DDBJ whole genome shotgun (WGS) entry which is preliminary data.</text>
</comment>
<sequence>MSICLTVLGACSGAANSNSPDGAPPGPAGEASTVGPDGSTASPPVPAAPSAAASSVAASSMAASSVAASSVAASSVAASSVAASSMAASSAAASSLPDSTDIGARVDAVDERRLMAHVERLAASPRDNTDSGRAAQAAADYSAQQLRNYGVEVNTIPVQAEGIELPVVWTEIGGQRCPGTATYVLVGHYDTVPGSPGADDNASGTAAVLETARVLAKAGLPISVTLAVLPFEEPGPPFRGALALLSALQTGETGRRVLGAVSAEMVGFSSPELVDGERQDVLYLLGYQGAETLVTTFAAASDRWGAGNVVARTVPADNPFIWRSDHAAFHDAGIPAAMATDGGETRNPNYHKDSDRPDTLSPAFLAEATRTFVGGLAALSARSAPPSAPSTGRSPAATNSPCQGPTG</sequence>
<dbReference type="GO" id="GO:0006508">
    <property type="term" value="P:proteolysis"/>
    <property type="evidence" value="ECO:0007669"/>
    <property type="project" value="InterPro"/>
</dbReference>
<dbReference type="GO" id="GO:0008235">
    <property type="term" value="F:metalloexopeptidase activity"/>
    <property type="evidence" value="ECO:0007669"/>
    <property type="project" value="InterPro"/>
</dbReference>
<evidence type="ECO:0000256" key="1">
    <source>
        <dbReference type="SAM" id="MobiDB-lite"/>
    </source>
</evidence>
<reference evidence="3 4" key="1">
    <citation type="submission" date="2020-05" db="EMBL/GenBank/DDBJ databases">
        <title>Nakamurella sp. DB0629 isolated from air conditioner.</title>
        <authorList>
            <person name="Kim D.H."/>
            <person name="Kim D.-U."/>
        </authorList>
    </citation>
    <scope>NUCLEOTIDE SEQUENCE [LARGE SCALE GENOMIC DNA]</scope>
    <source>
        <strain evidence="3 4">DB0629</strain>
    </source>
</reference>
<name>A0A849ACN2_9ACTN</name>